<keyword evidence="2" id="KW-1185">Reference proteome</keyword>
<accession>A0ABQ9ZXI8</accession>
<gene>
    <name evidence="1" type="ORF">OUZ56_033241</name>
</gene>
<organism evidence="1 2">
    <name type="scientific">Daphnia magna</name>
    <dbReference type="NCBI Taxonomy" id="35525"/>
    <lineage>
        <taxon>Eukaryota</taxon>
        <taxon>Metazoa</taxon>
        <taxon>Ecdysozoa</taxon>
        <taxon>Arthropoda</taxon>
        <taxon>Crustacea</taxon>
        <taxon>Branchiopoda</taxon>
        <taxon>Diplostraca</taxon>
        <taxon>Cladocera</taxon>
        <taxon>Anomopoda</taxon>
        <taxon>Daphniidae</taxon>
        <taxon>Daphnia</taxon>
    </lineage>
</organism>
<dbReference type="Proteomes" id="UP001234178">
    <property type="component" value="Unassembled WGS sequence"/>
</dbReference>
<reference evidence="1 2" key="1">
    <citation type="journal article" date="2023" name="Nucleic Acids Res.">
        <title>The hologenome of Daphnia magna reveals possible DNA methylation and microbiome-mediated evolution of the host genome.</title>
        <authorList>
            <person name="Chaturvedi A."/>
            <person name="Li X."/>
            <person name="Dhandapani V."/>
            <person name="Marshall H."/>
            <person name="Kissane S."/>
            <person name="Cuenca-Cambronero M."/>
            <person name="Asole G."/>
            <person name="Calvet F."/>
            <person name="Ruiz-Romero M."/>
            <person name="Marangio P."/>
            <person name="Guigo R."/>
            <person name="Rago D."/>
            <person name="Mirbahai L."/>
            <person name="Eastwood N."/>
            <person name="Colbourne J.K."/>
            <person name="Zhou J."/>
            <person name="Mallon E."/>
            <person name="Orsini L."/>
        </authorList>
    </citation>
    <scope>NUCLEOTIDE SEQUENCE [LARGE SCALE GENOMIC DNA]</scope>
    <source>
        <strain evidence="1">LRV0_1</strain>
    </source>
</reference>
<proteinExistence type="predicted"/>
<dbReference type="EMBL" id="JAOYFB010000010">
    <property type="protein sequence ID" value="KAK4017607.1"/>
    <property type="molecule type" value="Genomic_DNA"/>
</dbReference>
<comment type="caution">
    <text evidence="1">The sequence shown here is derived from an EMBL/GenBank/DDBJ whole genome shotgun (WGS) entry which is preliminary data.</text>
</comment>
<name>A0ABQ9ZXI8_9CRUS</name>
<evidence type="ECO:0000313" key="2">
    <source>
        <dbReference type="Proteomes" id="UP001234178"/>
    </source>
</evidence>
<sequence>MPPKNSRVHGVGRKFVFNASNVSTQSISIEFYDSADESAEMHIFVNTMFSVYRMSCKLICIKNEEKKILDLVALR</sequence>
<protein>
    <submittedName>
        <fullName evidence="1">Uncharacterized protein</fullName>
    </submittedName>
</protein>
<evidence type="ECO:0000313" key="1">
    <source>
        <dbReference type="EMBL" id="KAK4017607.1"/>
    </source>
</evidence>